<dbReference type="STRING" id="269670.SAMN02982927_03164"/>
<gene>
    <name evidence="2" type="ORF">SAMN02982927_03164</name>
</gene>
<protein>
    <recommendedName>
        <fullName evidence="1">SpoVT-AbrB domain-containing protein</fullName>
    </recommendedName>
</protein>
<dbReference type="GO" id="GO:0003677">
    <property type="term" value="F:DNA binding"/>
    <property type="evidence" value="ECO:0007669"/>
    <property type="project" value="InterPro"/>
</dbReference>
<dbReference type="RefSeq" id="WP_093674534.1">
    <property type="nucleotide sequence ID" value="NZ_FOOY01000028.1"/>
</dbReference>
<dbReference type="Proteomes" id="UP000198752">
    <property type="component" value="Unassembled WGS sequence"/>
</dbReference>
<dbReference type="AlphaFoldDB" id="A0A1I2VSF8"/>
<dbReference type="EMBL" id="FOOY01000028">
    <property type="protein sequence ID" value="SFG90436.1"/>
    <property type="molecule type" value="Genomic_DNA"/>
</dbReference>
<dbReference type="OrthoDB" id="71707at2"/>
<feature type="domain" description="SpoVT-AbrB" evidence="1">
    <location>
        <begin position="23"/>
        <end position="68"/>
    </location>
</feature>
<evidence type="ECO:0000313" key="3">
    <source>
        <dbReference type="Proteomes" id="UP000198752"/>
    </source>
</evidence>
<dbReference type="Gene3D" id="2.10.260.10">
    <property type="match status" value="1"/>
</dbReference>
<reference evidence="3" key="1">
    <citation type="submission" date="2016-10" db="EMBL/GenBank/DDBJ databases">
        <authorList>
            <person name="Varghese N."/>
            <person name="Submissions S."/>
        </authorList>
    </citation>
    <scope>NUCLEOTIDE SEQUENCE [LARGE SCALE GENOMIC DNA]</scope>
    <source>
        <strain evidence="3">ATCC 700379</strain>
    </source>
</reference>
<proteinExistence type="predicted"/>
<dbReference type="InterPro" id="IPR037914">
    <property type="entry name" value="SpoVT-AbrB_sf"/>
</dbReference>
<accession>A0A1I2VSF8</accession>
<keyword evidence="3" id="KW-1185">Reference proteome</keyword>
<name>A0A1I2VSF8_9BACL</name>
<dbReference type="InterPro" id="IPR007159">
    <property type="entry name" value="SpoVT-AbrB_dom"/>
</dbReference>
<evidence type="ECO:0000313" key="2">
    <source>
        <dbReference type="EMBL" id="SFG90436.1"/>
    </source>
</evidence>
<dbReference type="SMART" id="SM00966">
    <property type="entry name" value="SpoVT_AbrB"/>
    <property type="match status" value="1"/>
</dbReference>
<dbReference type="SUPFAM" id="SSF89447">
    <property type="entry name" value="AbrB/MazE/MraZ-like"/>
    <property type="match status" value="1"/>
</dbReference>
<sequence>MEATATPKEHTSKMVDSVEPRRVRISSKHQLTIPADLFAKAGLSNEALLEFDPIGKRIIIKPSKPYEGYDFSEELLSDLVHQGLTGQKLITEFSRLKSQIPSALKQMLEDKTNEAKKVPIMTPDMSLDEYLDKLPEEEEDN</sequence>
<evidence type="ECO:0000259" key="1">
    <source>
        <dbReference type="SMART" id="SM00966"/>
    </source>
</evidence>
<organism evidence="2 3">
    <name type="scientific">Sporolactobacillus nakayamae</name>
    <dbReference type="NCBI Taxonomy" id="269670"/>
    <lineage>
        <taxon>Bacteria</taxon>
        <taxon>Bacillati</taxon>
        <taxon>Bacillota</taxon>
        <taxon>Bacilli</taxon>
        <taxon>Bacillales</taxon>
        <taxon>Sporolactobacillaceae</taxon>
        <taxon>Sporolactobacillus</taxon>
    </lineage>
</organism>